<dbReference type="EMBL" id="CM017872">
    <property type="protein sequence ID" value="KAG1327483.1"/>
    <property type="molecule type" value="Genomic_DNA"/>
</dbReference>
<reference evidence="1" key="2">
    <citation type="submission" date="2019-07" db="EMBL/GenBank/DDBJ databases">
        <authorList>
            <person name="Yang Y."/>
            <person name="Bocs S."/>
            <person name="Baudouin L."/>
        </authorList>
    </citation>
    <scope>NUCLEOTIDE SEQUENCE</scope>
    <source>
        <tissue evidence="1">Spear leaf of Hainan Tall coconut</tissue>
    </source>
</reference>
<evidence type="ECO:0000313" key="1">
    <source>
        <dbReference type="EMBL" id="KAG1327483.1"/>
    </source>
</evidence>
<dbReference type="AlphaFoldDB" id="A0A8K0HWH7"/>
<gene>
    <name evidence="1" type="ORF">COCNU_01G014170</name>
</gene>
<name>A0A8K0HWH7_COCNU</name>
<accession>A0A8K0HWH7</accession>
<proteinExistence type="predicted"/>
<protein>
    <submittedName>
        <fullName evidence="1">Uncharacterized protein</fullName>
    </submittedName>
</protein>
<comment type="caution">
    <text evidence="1">The sequence shown here is derived from an EMBL/GenBank/DDBJ whole genome shotgun (WGS) entry which is preliminary data.</text>
</comment>
<sequence length="141" mass="15418">MVRELKQLRMVPYSKLLEDLLKKLYFDGLMLGELCSPSQRKEKKRKRVILSPSSEAIMTKATVAKAGAIEAEAAAPKVAKVVDQLGEKRSKKRHVAPSLEVAMVDEILAGDGLFDVTEGGASTLPNIPSYFIDGFMLVVKA</sequence>
<organism evidence="1 2">
    <name type="scientific">Cocos nucifera</name>
    <name type="common">Coconut palm</name>
    <dbReference type="NCBI Taxonomy" id="13894"/>
    <lineage>
        <taxon>Eukaryota</taxon>
        <taxon>Viridiplantae</taxon>
        <taxon>Streptophyta</taxon>
        <taxon>Embryophyta</taxon>
        <taxon>Tracheophyta</taxon>
        <taxon>Spermatophyta</taxon>
        <taxon>Magnoliopsida</taxon>
        <taxon>Liliopsida</taxon>
        <taxon>Arecaceae</taxon>
        <taxon>Arecoideae</taxon>
        <taxon>Cocoseae</taxon>
        <taxon>Attaleinae</taxon>
        <taxon>Cocos</taxon>
    </lineage>
</organism>
<keyword evidence="2" id="KW-1185">Reference proteome</keyword>
<dbReference type="Proteomes" id="UP000797356">
    <property type="component" value="Chromosome 1"/>
</dbReference>
<reference evidence="1" key="1">
    <citation type="journal article" date="2017" name="Gigascience">
        <title>The genome draft of coconut (Cocos nucifera).</title>
        <authorList>
            <person name="Xiao Y."/>
            <person name="Xu P."/>
            <person name="Fan H."/>
            <person name="Baudouin L."/>
            <person name="Xia W."/>
            <person name="Bocs S."/>
            <person name="Xu J."/>
            <person name="Li Q."/>
            <person name="Guo A."/>
            <person name="Zhou L."/>
            <person name="Li J."/>
            <person name="Wu Y."/>
            <person name="Ma Z."/>
            <person name="Armero A."/>
            <person name="Issali A.E."/>
            <person name="Liu N."/>
            <person name="Peng M."/>
            <person name="Yang Y."/>
        </authorList>
    </citation>
    <scope>NUCLEOTIDE SEQUENCE</scope>
    <source>
        <tissue evidence="1">Spear leaf of Hainan Tall coconut</tissue>
    </source>
</reference>
<evidence type="ECO:0000313" key="2">
    <source>
        <dbReference type="Proteomes" id="UP000797356"/>
    </source>
</evidence>